<dbReference type="InterPro" id="IPR029032">
    <property type="entry name" value="AhpD-like"/>
</dbReference>
<comment type="caution">
    <text evidence="2">The sequence shown here is derived from an EMBL/GenBank/DDBJ whole genome shotgun (WGS) entry which is preliminary data.</text>
</comment>
<protein>
    <submittedName>
        <fullName evidence="2">Carboxymuconolactone decarboxylase family protein</fullName>
    </submittedName>
</protein>
<evidence type="ECO:0000313" key="2">
    <source>
        <dbReference type="EMBL" id="RKX67526.1"/>
    </source>
</evidence>
<name>A0A660SBH9_UNCT6</name>
<proteinExistence type="predicted"/>
<dbReference type="SUPFAM" id="SSF69118">
    <property type="entry name" value="AhpD-like"/>
    <property type="match status" value="1"/>
</dbReference>
<dbReference type="Pfam" id="PF02627">
    <property type="entry name" value="CMD"/>
    <property type="match status" value="1"/>
</dbReference>
<sequence length="110" mass="11956">MQNYYDQFMDLFKIASEAEPGYSKAFMEFVQQAEKPGALSKKMKELISIALGVTAHCPFCIAFHVKNAVKEGATKQEILEAGLVAGLMGGGPAVAYLRYLVDACNQFGAK</sequence>
<dbReference type="GO" id="GO:0051920">
    <property type="term" value="F:peroxiredoxin activity"/>
    <property type="evidence" value="ECO:0007669"/>
    <property type="project" value="InterPro"/>
</dbReference>
<evidence type="ECO:0000259" key="1">
    <source>
        <dbReference type="Pfam" id="PF02627"/>
    </source>
</evidence>
<dbReference type="EMBL" id="QNBC01000019">
    <property type="protein sequence ID" value="RKX67526.1"/>
    <property type="molecule type" value="Genomic_DNA"/>
</dbReference>
<dbReference type="PANTHER" id="PTHR33930">
    <property type="entry name" value="ALKYL HYDROPEROXIDE REDUCTASE AHPD"/>
    <property type="match status" value="1"/>
</dbReference>
<dbReference type="InterPro" id="IPR004675">
    <property type="entry name" value="AhpD_core"/>
</dbReference>
<gene>
    <name evidence="2" type="ORF">DRP44_02300</name>
</gene>
<reference evidence="2 3" key="1">
    <citation type="submission" date="2018-06" db="EMBL/GenBank/DDBJ databases">
        <title>Extensive metabolic versatility and redundancy in microbially diverse, dynamic hydrothermal sediments.</title>
        <authorList>
            <person name="Dombrowski N."/>
            <person name="Teske A."/>
            <person name="Baker B.J."/>
        </authorList>
    </citation>
    <scope>NUCLEOTIDE SEQUENCE [LARGE SCALE GENOMIC DNA]</scope>
    <source>
        <strain evidence="2">B35_G9</strain>
    </source>
</reference>
<dbReference type="InterPro" id="IPR003779">
    <property type="entry name" value="CMD-like"/>
</dbReference>
<dbReference type="Proteomes" id="UP000282321">
    <property type="component" value="Unassembled WGS sequence"/>
</dbReference>
<dbReference type="PANTHER" id="PTHR33930:SF2">
    <property type="entry name" value="BLR3452 PROTEIN"/>
    <property type="match status" value="1"/>
</dbReference>
<dbReference type="NCBIfam" id="TIGR00778">
    <property type="entry name" value="ahpD_dom"/>
    <property type="match status" value="1"/>
</dbReference>
<organism evidence="2 3">
    <name type="scientific">candidate division TA06 bacterium</name>
    <dbReference type="NCBI Taxonomy" id="2250710"/>
    <lineage>
        <taxon>Bacteria</taxon>
        <taxon>Bacteria division TA06</taxon>
    </lineage>
</organism>
<dbReference type="AlphaFoldDB" id="A0A660SBH9"/>
<feature type="domain" description="Carboxymuconolactone decarboxylase-like" evidence="1">
    <location>
        <begin position="20"/>
        <end position="97"/>
    </location>
</feature>
<evidence type="ECO:0000313" key="3">
    <source>
        <dbReference type="Proteomes" id="UP000282321"/>
    </source>
</evidence>
<dbReference type="Gene3D" id="1.20.1290.10">
    <property type="entry name" value="AhpD-like"/>
    <property type="match status" value="1"/>
</dbReference>
<accession>A0A660SBH9</accession>